<organism evidence="9 10">
    <name type="scientific">Plesiocystis pacifica SIR-1</name>
    <dbReference type="NCBI Taxonomy" id="391625"/>
    <lineage>
        <taxon>Bacteria</taxon>
        <taxon>Pseudomonadati</taxon>
        <taxon>Myxococcota</taxon>
        <taxon>Polyangia</taxon>
        <taxon>Nannocystales</taxon>
        <taxon>Nannocystaceae</taxon>
        <taxon>Plesiocystis</taxon>
    </lineage>
</organism>
<dbReference type="InterPro" id="IPR044138">
    <property type="entry name" value="CysN_II"/>
</dbReference>
<dbReference type="Proteomes" id="UP000005801">
    <property type="component" value="Unassembled WGS sequence"/>
</dbReference>
<dbReference type="Pfam" id="PF00009">
    <property type="entry name" value="GTP_EFTU"/>
    <property type="match status" value="1"/>
</dbReference>
<dbReference type="InterPro" id="IPR041757">
    <property type="entry name" value="CysN_GTP-bd"/>
</dbReference>
<dbReference type="NCBIfam" id="TIGR00231">
    <property type="entry name" value="small_GTP"/>
    <property type="match status" value="1"/>
</dbReference>
<protein>
    <recommendedName>
        <fullName evidence="1">sulfate adenylyltransferase</fullName>
        <ecNumber evidence="1">2.7.7.4</ecNumber>
    </recommendedName>
</protein>
<dbReference type="CDD" id="cd04166">
    <property type="entry name" value="CysN_ATPS"/>
    <property type="match status" value="1"/>
</dbReference>
<dbReference type="AlphaFoldDB" id="A6GJE6"/>
<dbReference type="Pfam" id="PF22594">
    <property type="entry name" value="GTP-eEF1A_C"/>
    <property type="match status" value="1"/>
</dbReference>
<keyword evidence="6" id="KW-0342">GTP-binding</keyword>
<dbReference type="NCBIfam" id="NF004035">
    <property type="entry name" value="PRK05506.1"/>
    <property type="match status" value="1"/>
</dbReference>
<dbReference type="SUPFAM" id="SSF50447">
    <property type="entry name" value="Translation proteins"/>
    <property type="match status" value="1"/>
</dbReference>
<keyword evidence="3 9" id="KW-0548">Nucleotidyltransferase</keyword>
<dbReference type="eggNOG" id="COG2895">
    <property type="taxonomic scope" value="Bacteria"/>
</dbReference>
<dbReference type="CDD" id="cd04095">
    <property type="entry name" value="CysN_NoDQ_III"/>
    <property type="match status" value="1"/>
</dbReference>
<evidence type="ECO:0000256" key="5">
    <source>
        <dbReference type="ARBA" id="ARBA00022840"/>
    </source>
</evidence>
<dbReference type="OrthoDB" id="9804504at2"/>
<sequence>MAVDHRSYPFPAKAPADADRPVSSLVETIPPPAEADAEMLEFLADYERRSLLRFVTIGSVDDGKSTLIGRLLYETGGVFEDQLAAVTSTDGEGEASINFANLTDGLVAEREQGITIDVAYRYFATKKRKFIIADTPGHVQYTRNMATGASTADAAIILIDARLGVLQQSRRHATIANLIGIPHLLVAVNKMDLVDFDQGAYQAIVDEFRAFTAKLGFDKVEFFPVSALEGDNVVQASTRTPWFAESGGADGKGGKPLLEHLETMPVPTTGDEDRLIFPVQLVSRPDLNFRGYAGTLAAGSVRPGDAVKVLPSGKTTKVERVVAWDGDLPEAFAPMSVTLTLADEIDISRGDVLTRVDNQLHVSRRLTATLVWMHDIPLEPNRQYLIKHMTTLVSGTITAVHHRLDMDSLEPVDADTLSLNDVGDVTLSLNRPLILDEYEADKTAGSFVIIDRVSNVTIAAGMIRSHGEDYQDDGRAVAAALTAEERAARSNQKPAVLWMTGRSGTGKIVVARALERRLFDAGHQAYVFDPRRITKIERQAQGKALDFVIDAAELAADAGMIVIVAFTSPARSDRDRARERLADRFEFVEAFFDAELPTCRSRLEALGRDPEEASYAYEPPDDPDIMIDGDELDIEAEVDRLMRSLERRGLITT</sequence>
<dbReference type="RefSeq" id="WP_006976832.1">
    <property type="nucleotide sequence ID" value="NZ_ABCS01000155.1"/>
</dbReference>
<dbReference type="GO" id="GO:0005525">
    <property type="term" value="F:GTP binding"/>
    <property type="evidence" value="ECO:0007669"/>
    <property type="project" value="UniProtKB-KW"/>
</dbReference>
<feature type="domain" description="Tr-type G" evidence="8">
    <location>
        <begin position="49"/>
        <end position="268"/>
    </location>
</feature>
<dbReference type="GO" id="GO:0004781">
    <property type="term" value="F:sulfate adenylyltransferase (ATP) activity"/>
    <property type="evidence" value="ECO:0007669"/>
    <property type="project" value="UniProtKB-EC"/>
</dbReference>
<evidence type="ECO:0000256" key="2">
    <source>
        <dbReference type="ARBA" id="ARBA00022679"/>
    </source>
</evidence>
<evidence type="ECO:0000313" key="9">
    <source>
        <dbReference type="EMBL" id="EDM74009.1"/>
    </source>
</evidence>
<dbReference type="InterPro" id="IPR009001">
    <property type="entry name" value="Transl_elong_EF1A/Init_IF2_C"/>
</dbReference>
<dbReference type="InterPro" id="IPR027417">
    <property type="entry name" value="P-loop_NTPase"/>
</dbReference>
<dbReference type="InterPro" id="IPR059117">
    <property type="entry name" value="APS_kinase_dom"/>
</dbReference>
<dbReference type="EMBL" id="ABCS01000155">
    <property type="protein sequence ID" value="EDM74009.1"/>
    <property type="molecule type" value="Genomic_DNA"/>
</dbReference>
<dbReference type="SUPFAM" id="SSF50465">
    <property type="entry name" value="EF-Tu/eEF-1alpha/eIF2-gamma C-terminal domain"/>
    <property type="match status" value="1"/>
</dbReference>
<keyword evidence="5" id="KW-0067">ATP-binding</keyword>
<dbReference type="PROSITE" id="PS51722">
    <property type="entry name" value="G_TR_2"/>
    <property type="match status" value="1"/>
</dbReference>
<dbReference type="InterPro" id="IPR009000">
    <property type="entry name" value="Transl_B-barrel_sf"/>
</dbReference>
<dbReference type="InterPro" id="IPR000795">
    <property type="entry name" value="T_Tr_GTP-bd_dom"/>
</dbReference>
<dbReference type="PANTHER" id="PTHR23115">
    <property type="entry name" value="TRANSLATION FACTOR"/>
    <property type="match status" value="1"/>
</dbReference>
<dbReference type="PROSITE" id="PS00301">
    <property type="entry name" value="G_TR_1"/>
    <property type="match status" value="1"/>
</dbReference>
<evidence type="ECO:0000256" key="7">
    <source>
        <dbReference type="SAM" id="MobiDB-lite"/>
    </source>
</evidence>
<dbReference type="Pfam" id="PF01583">
    <property type="entry name" value="APS_kinase"/>
    <property type="match status" value="1"/>
</dbReference>
<reference evidence="9 10" key="1">
    <citation type="submission" date="2007-06" db="EMBL/GenBank/DDBJ databases">
        <authorList>
            <person name="Shimkets L."/>
            <person name="Ferriera S."/>
            <person name="Johnson J."/>
            <person name="Kravitz S."/>
            <person name="Beeson K."/>
            <person name="Sutton G."/>
            <person name="Rogers Y.-H."/>
            <person name="Friedman R."/>
            <person name="Frazier M."/>
            <person name="Venter J.C."/>
        </authorList>
    </citation>
    <scope>NUCLEOTIDE SEQUENCE [LARGE SCALE GENOMIC DNA]</scope>
    <source>
        <strain evidence="9 10">SIR-1</strain>
    </source>
</reference>
<evidence type="ECO:0000256" key="1">
    <source>
        <dbReference type="ARBA" id="ARBA00012391"/>
    </source>
</evidence>
<dbReference type="InterPro" id="IPR044139">
    <property type="entry name" value="CysN_NoDQ_III"/>
</dbReference>
<dbReference type="Gene3D" id="2.40.30.10">
    <property type="entry name" value="Translation factors"/>
    <property type="match status" value="2"/>
</dbReference>
<name>A6GJE6_9BACT</name>
<evidence type="ECO:0000256" key="3">
    <source>
        <dbReference type="ARBA" id="ARBA00022695"/>
    </source>
</evidence>
<evidence type="ECO:0000256" key="6">
    <source>
        <dbReference type="ARBA" id="ARBA00023134"/>
    </source>
</evidence>
<dbReference type="STRING" id="391625.PPSIR1_03203"/>
<dbReference type="InterPro" id="IPR011779">
    <property type="entry name" value="SO4_adenylTrfase_lsu"/>
</dbReference>
<dbReference type="InterPro" id="IPR054696">
    <property type="entry name" value="GTP-eEF1A_C"/>
</dbReference>
<accession>A6GJE6</accession>
<dbReference type="EC" id="2.7.7.4" evidence="1"/>
<dbReference type="InterPro" id="IPR031157">
    <property type="entry name" value="G_TR_CS"/>
</dbReference>
<dbReference type="CDD" id="cd03695">
    <property type="entry name" value="CysN_NodQ_II"/>
    <property type="match status" value="1"/>
</dbReference>
<dbReference type="NCBIfam" id="TIGR02034">
    <property type="entry name" value="CysN"/>
    <property type="match status" value="1"/>
</dbReference>
<dbReference type="PRINTS" id="PR00315">
    <property type="entry name" value="ELONGATNFCT"/>
</dbReference>
<feature type="region of interest" description="Disordered" evidence="7">
    <location>
        <begin position="1"/>
        <end position="23"/>
    </location>
</feature>
<keyword evidence="4" id="KW-0547">Nucleotide-binding</keyword>
<keyword evidence="10" id="KW-1185">Reference proteome</keyword>
<dbReference type="InterPro" id="IPR050100">
    <property type="entry name" value="TRAFAC_GTPase_members"/>
</dbReference>
<proteinExistence type="predicted"/>
<dbReference type="InterPro" id="IPR005225">
    <property type="entry name" value="Small_GTP-bd"/>
</dbReference>
<evidence type="ECO:0000256" key="4">
    <source>
        <dbReference type="ARBA" id="ARBA00022741"/>
    </source>
</evidence>
<dbReference type="GO" id="GO:0006790">
    <property type="term" value="P:sulfur compound metabolic process"/>
    <property type="evidence" value="ECO:0007669"/>
    <property type="project" value="InterPro"/>
</dbReference>
<gene>
    <name evidence="9" type="ORF">PPSIR1_03203</name>
</gene>
<dbReference type="Gene3D" id="3.40.50.300">
    <property type="entry name" value="P-loop containing nucleotide triphosphate hydrolases"/>
    <property type="match status" value="2"/>
</dbReference>
<dbReference type="SUPFAM" id="SSF52540">
    <property type="entry name" value="P-loop containing nucleoside triphosphate hydrolases"/>
    <property type="match status" value="2"/>
</dbReference>
<evidence type="ECO:0000313" key="10">
    <source>
        <dbReference type="Proteomes" id="UP000005801"/>
    </source>
</evidence>
<dbReference type="GO" id="GO:0003924">
    <property type="term" value="F:GTPase activity"/>
    <property type="evidence" value="ECO:0007669"/>
    <property type="project" value="InterPro"/>
</dbReference>
<dbReference type="FunFam" id="3.40.50.300:FF:000119">
    <property type="entry name" value="Sulfate adenylyltransferase subunit 1"/>
    <property type="match status" value="1"/>
</dbReference>
<comment type="caution">
    <text evidence="9">The sequence shown here is derived from an EMBL/GenBank/DDBJ whole genome shotgun (WGS) entry which is preliminary data.</text>
</comment>
<keyword evidence="2 9" id="KW-0808">Transferase</keyword>
<dbReference type="GO" id="GO:0005524">
    <property type="term" value="F:ATP binding"/>
    <property type="evidence" value="ECO:0007669"/>
    <property type="project" value="UniProtKB-KW"/>
</dbReference>
<evidence type="ECO:0000259" key="8">
    <source>
        <dbReference type="PROSITE" id="PS51722"/>
    </source>
</evidence>